<evidence type="ECO:0000313" key="2">
    <source>
        <dbReference type="Proteomes" id="UP000046393"/>
    </source>
</evidence>
<protein>
    <submittedName>
        <fullName evidence="3">Transmembrane protein</fullName>
    </submittedName>
</protein>
<keyword evidence="2" id="KW-1185">Reference proteome</keyword>
<name>A0A0N5AVA7_9BILA</name>
<sequence>MKMPCCKGLEDSCNSGVHVLCAVAVYGKVSASITESDTYKLRSSNVQQLPSNGFLPSDSNRFSSRNLFACHGNFICAILKNFRMLMAENLLLSFFLLTCTSTLKVLVLCFADYKLRNDYDDDDDDDDISLS</sequence>
<evidence type="ECO:0000256" key="1">
    <source>
        <dbReference type="SAM" id="Phobius"/>
    </source>
</evidence>
<accession>A0A0N5AVA7</accession>
<feature type="transmembrane region" description="Helical" evidence="1">
    <location>
        <begin position="90"/>
        <end position="113"/>
    </location>
</feature>
<dbReference type="WBParaSite" id="SMUV_0000881801-mRNA-1">
    <property type="protein sequence ID" value="SMUV_0000881801-mRNA-1"/>
    <property type="gene ID" value="SMUV_0000881801"/>
</dbReference>
<reference evidence="3" key="1">
    <citation type="submission" date="2017-02" db="UniProtKB">
        <authorList>
            <consortium name="WormBaseParasite"/>
        </authorList>
    </citation>
    <scope>IDENTIFICATION</scope>
</reference>
<organism evidence="2 3">
    <name type="scientific">Syphacia muris</name>
    <dbReference type="NCBI Taxonomy" id="451379"/>
    <lineage>
        <taxon>Eukaryota</taxon>
        <taxon>Metazoa</taxon>
        <taxon>Ecdysozoa</taxon>
        <taxon>Nematoda</taxon>
        <taxon>Chromadorea</taxon>
        <taxon>Rhabditida</taxon>
        <taxon>Spirurina</taxon>
        <taxon>Oxyuridomorpha</taxon>
        <taxon>Oxyuroidea</taxon>
        <taxon>Oxyuridae</taxon>
        <taxon>Syphacia</taxon>
    </lineage>
</organism>
<keyword evidence="1" id="KW-0812">Transmembrane</keyword>
<keyword evidence="1" id="KW-0472">Membrane</keyword>
<proteinExistence type="predicted"/>
<keyword evidence="1" id="KW-1133">Transmembrane helix</keyword>
<dbReference type="Proteomes" id="UP000046393">
    <property type="component" value="Unplaced"/>
</dbReference>
<evidence type="ECO:0000313" key="3">
    <source>
        <dbReference type="WBParaSite" id="SMUV_0000881801-mRNA-1"/>
    </source>
</evidence>
<dbReference type="AlphaFoldDB" id="A0A0N5AVA7"/>